<evidence type="ECO:0000313" key="2">
    <source>
        <dbReference type="Proteomes" id="UP000277952"/>
    </source>
</evidence>
<evidence type="ECO:0000313" key="1">
    <source>
        <dbReference type="EMBL" id="RML53147.1"/>
    </source>
</evidence>
<gene>
    <name evidence="1" type="ORF">ALQ94_200036</name>
</gene>
<proteinExistence type="predicted"/>
<dbReference type="Proteomes" id="UP000277952">
    <property type="component" value="Unassembled WGS sequence"/>
</dbReference>
<dbReference type="EMBL" id="RBNS01000172">
    <property type="protein sequence ID" value="RML53147.1"/>
    <property type="molecule type" value="Genomic_DNA"/>
</dbReference>
<reference evidence="1 2" key="1">
    <citation type="submission" date="2018-08" db="EMBL/GenBank/DDBJ databases">
        <title>Recombination of ecologically and evolutionarily significant loci maintains genetic cohesion in the Pseudomonas syringae species complex.</title>
        <authorList>
            <person name="Dillon M."/>
            <person name="Thakur S."/>
            <person name="Almeida R.N.D."/>
            <person name="Weir B.S."/>
            <person name="Guttman D.S."/>
        </authorList>
    </citation>
    <scope>NUCLEOTIDE SEQUENCE [LARGE SCALE GENOMIC DNA]</scope>
    <source>
        <strain evidence="1 2">19322</strain>
    </source>
</reference>
<name>A0A3M2WNV5_PSEA0</name>
<protein>
    <submittedName>
        <fullName evidence="1">Uncharacterized protein</fullName>
    </submittedName>
</protein>
<organism evidence="1 2">
    <name type="scientific">Pseudomonas amygdali pv. morsprunorum</name>
    <dbReference type="NCBI Taxonomy" id="129138"/>
    <lineage>
        <taxon>Bacteria</taxon>
        <taxon>Pseudomonadati</taxon>
        <taxon>Pseudomonadota</taxon>
        <taxon>Gammaproteobacteria</taxon>
        <taxon>Pseudomonadales</taxon>
        <taxon>Pseudomonadaceae</taxon>
        <taxon>Pseudomonas</taxon>
        <taxon>Pseudomonas amygdali</taxon>
    </lineage>
</organism>
<comment type="caution">
    <text evidence="1">The sequence shown here is derived from an EMBL/GenBank/DDBJ whole genome shotgun (WGS) entry which is preliminary data.</text>
</comment>
<dbReference type="AlphaFoldDB" id="A0A3M2WNV5"/>
<accession>A0A3M2WNV5</accession>
<sequence>MFFFLMKGRDPQPDDLNSAGFLQKLDLVRTGKLVLFELEAVYGAACILLAESVVLEPLDAARLHT</sequence>